<gene>
    <name evidence="1" type="ORF">M8818_007332</name>
</gene>
<sequence length="95" mass="10493">MRRRLGLGVPSGVSRGLLRYGFYGARLGPARQGFGHMGLSYCVTIRPICDVRKWVVLAVPASLRPSAFSRRSFSVPRADSMNGAFLVQLHKDEQS</sequence>
<evidence type="ECO:0000313" key="1">
    <source>
        <dbReference type="EMBL" id="KAK8194145.1"/>
    </source>
</evidence>
<dbReference type="Proteomes" id="UP001320706">
    <property type="component" value="Unassembled WGS sequence"/>
</dbReference>
<proteinExistence type="predicted"/>
<accession>A0ACC3S5V1</accession>
<dbReference type="EMBL" id="JAMKPW020000043">
    <property type="protein sequence ID" value="KAK8194145.1"/>
    <property type="molecule type" value="Genomic_DNA"/>
</dbReference>
<organism evidence="1 2">
    <name type="scientific">Zalaria obscura</name>
    <dbReference type="NCBI Taxonomy" id="2024903"/>
    <lineage>
        <taxon>Eukaryota</taxon>
        <taxon>Fungi</taxon>
        <taxon>Dikarya</taxon>
        <taxon>Ascomycota</taxon>
        <taxon>Pezizomycotina</taxon>
        <taxon>Dothideomycetes</taxon>
        <taxon>Dothideomycetidae</taxon>
        <taxon>Dothideales</taxon>
        <taxon>Zalariaceae</taxon>
        <taxon>Zalaria</taxon>
    </lineage>
</organism>
<evidence type="ECO:0000313" key="2">
    <source>
        <dbReference type="Proteomes" id="UP001320706"/>
    </source>
</evidence>
<reference evidence="1" key="1">
    <citation type="submission" date="2024-02" db="EMBL/GenBank/DDBJ databases">
        <title>Metagenome Assembled Genome of Zalaria obscura JY119.</title>
        <authorList>
            <person name="Vighnesh L."/>
            <person name="Jagadeeshwari U."/>
            <person name="Venkata Ramana C."/>
            <person name="Sasikala C."/>
        </authorList>
    </citation>
    <scope>NUCLEOTIDE SEQUENCE</scope>
    <source>
        <strain evidence="1">JY119</strain>
    </source>
</reference>
<protein>
    <submittedName>
        <fullName evidence="1">Uncharacterized protein</fullName>
    </submittedName>
</protein>
<comment type="caution">
    <text evidence="1">The sequence shown here is derived from an EMBL/GenBank/DDBJ whole genome shotgun (WGS) entry which is preliminary data.</text>
</comment>
<keyword evidence="2" id="KW-1185">Reference proteome</keyword>
<name>A0ACC3S5V1_9PEZI</name>